<gene>
    <name evidence="1" type="ORF">Pan241w_19120</name>
</gene>
<dbReference type="EMBL" id="CP036269">
    <property type="protein sequence ID" value="QDT41844.1"/>
    <property type="molecule type" value="Genomic_DNA"/>
</dbReference>
<dbReference type="NCBIfam" id="TIGR04282">
    <property type="entry name" value="glyco_like_cofC"/>
    <property type="match status" value="1"/>
</dbReference>
<proteinExistence type="predicted"/>
<dbReference type="KEGG" id="gaz:Pan241w_19120"/>
<dbReference type="SUPFAM" id="SSF53448">
    <property type="entry name" value="Nucleotide-diphospho-sugar transferases"/>
    <property type="match status" value="1"/>
</dbReference>
<dbReference type="PANTHER" id="PTHR36529">
    <property type="entry name" value="SLL1095 PROTEIN"/>
    <property type="match status" value="1"/>
</dbReference>
<evidence type="ECO:0008006" key="3">
    <source>
        <dbReference type="Google" id="ProtNLM"/>
    </source>
</evidence>
<dbReference type="InterPro" id="IPR029044">
    <property type="entry name" value="Nucleotide-diphossugar_trans"/>
</dbReference>
<reference evidence="1 2" key="1">
    <citation type="submission" date="2019-02" db="EMBL/GenBank/DDBJ databases">
        <title>Deep-cultivation of Planctomycetes and their phenomic and genomic characterization uncovers novel biology.</title>
        <authorList>
            <person name="Wiegand S."/>
            <person name="Jogler M."/>
            <person name="Boedeker C."/>
            <person name="Pinto D."/>
            <person name="Vollmers J."/>
            <person name="Rivas-Marin E."/>
            <person name="Kohn T."/>
            <person name="Peeters S.H."/>
            <person name="Heuer A."/>
            <person name="Rast P."/>
            <person name="Oberbeckmann S."/>
            <person name="Bunk B."/>
            <person name="Jeske O."/>
            <person name="Meyerdierks A."/>
            <person name="Storesund J.E."/>
            <person name="Kallscheuer N."/>
            <person name="Luecker S."/>
            <person name="Lage O.M."/>
            <person name="Pohl T."/>
            <person name="Merkel B.J."/>
            <person name="Hornburger P."/>
            <person name="Mueller R.-W."/>
            <person name="Bruemmer F."/>
            <person name="Labrenz M."/>
            <person name="Spormann A.M."/>
            <person name="Op den Camp H."/>
            <person name="Overmann J."/>
            <person name="Amann R."/>
            <person name="Jetten M.S.M."/>
            <person name="Mascher T."/>
            <person name="Medema M.H."/>
            <person name="Devos D.P."/>
            <person name="Kaster A.-K."/>
            <person name="Ovreas L."/>
            <person name="Rohde M."/>
            <person name="Galperin M.Y."/>
            <person name="Jogler C."/>
        </authorList>
    </citation>
    <scope>NUCLEOTIDE SEQUENCE [LARGE SCALE GENOMIC DNA]</scope>
    <source>
        <strain evidence="1 2">Pan241w</strain>
    </source>
</reference>
<accession>A0A517RDC1</accession>
<dbReference type="AlphaFoldDB" id="A0A517RDC1"/>
<dbReference type="Gene3D" id="3.90.550.10">
    <property type="entry name" value="Spore Coat Polysaccharide Biosynthesis Protein SpsA, Chain A"/>
    <property type="match status" value="1"/>
</dbReference>
<dbReference type="InterPro" id="IPR018641">
    <property type="entry name" value="Trfase_1_rSAM/seldom-assoc"/>
</dbReference>
<evidence type="ECO:0000313" key="2">
    <source>
        <dbReference type="Proteomes" id="UP000317171"/>
    </source>
</evidence>
<dbReference type="OrthoDB" id="9810303at2"/>
<protein>
    <recommendedName>
        <fullName evidence="3">2-phospho-L-lactate guanylyltransferase</fullName>
    </recommendedName>
</protein>
<evidence type="ECO:0000313" key="1">
    <source>
        <dbReference type="EMBL" id="QDT41844.1"/>
    </source>
</evidence>
<keyword evidence="2" id="KW-1185">Reference proteome</keyword>
<name>A0A517RDC1_9PLAN</name>
<dbReference type="Pfam" id="PF09837">
    <property type="entry name" value="DUF2064"/>
    <property type="match status" value="1"/>
</dbReference>
<dbReference type="PANTHER" id="PTHR36529:SF1">
    <property type="entry name" value="GLYCOSYLTRANSFERASE"/>
    <property type="match status" value="1"/>
</dbReference>
<organism evidence="1 2">
    <name type="scientific">Gimesia alba</name>
    <dbReference type="NCBI Taxonomy" id="2527973"/>
    <lineage>
        <taxon>Bacteria</taxon>
        <taxon>Pseudomonadati</taxon>
        <taxon>Planctomycetota</taxon>
        <taxon>Planctomycetia</taxon>
        <taxon>Planctomycetales</taxon>
        <taxon>Planctomycetaceae</taxon>
        <taxon>Gimesia</taxon>
    </lineage>
</organism>
<dbReference type="RefSeq" id="WP_145214087.1">
    <property type="nucleotide sequence ID" value="NZ_CP036269.1"/>
</dbReference>
<dbReference type="Proteomes" id="UP000317171">
    <property type="component" value="Chromosome"/>
</dbReference>
<sequence length="231" mass="25582">MVSRQGAIVIFVKTPGYSPLKTRLAQTIGQAQAEQFHRLSAAAVAAVVQKVAQQKQVTPYWAVAEEAALTDPLWHQFATLFQGAGDLGTRLAHVNRVLSEQHDFVIFLGADAPQLPVTYLTDAVDLLTNVTDQRQFVLGPADDGGFYLFGTPICLSQETWLNVPYSAANTAEKLLAQLEGQGDIQRLPALTDVDTVRELQTIIQEQSDDDKLLPEQRQIREWIRQQNFPGD</sequence>